<proteinExistence type="inferred from homology"/>
<dbReference type="PROSITE" id="PS51257">
    <property type="entry name" value="PROKAR_LIPOPROTEIN"/>
    <property type="match status" value="1"/>
</dbReference>
<evidence type="ECO:0000256" key="4">
    <source>
        <dbReference type="ARBA" id="ARBA00023136"/>
    </source>
</evidence>
<keyword evidence="5" id="KW-0998">Cell outer membrane</keyword>
<evidence type="ECO:0000256" key="5">
    <source>
        <dbReference type="ARBA" id="ARBA00023237"/>
    </source>
</evidence>
<evidence type="ECO:0000256" key="1">
    <source>
        <dbReference type="ARBA" id="ARBA00004442"/>
    </source>
</evidence>
<keyword evidence="3" id="KW-0732">Signal</keyword>
<dbReference type="EMBL" id="FZNT01000008">
    <property type="protein sequence ID" value="SNR66149.1"/>
    <property type="molecule type" value="Genomic_DNA"/>
</dbReference>
<keyword evidence="4" id="KW-0472">Membrane</keyword>
<protein>
    <submittedName>
        <fullName evidence="8">Starch-binding associating with outer membrane</fullName>
    </submittedName>
</protein>
<sequence>MKNIIIKTLCILGLLFSFSCEEYLDAAPESVIEIEDVFKNFDNMQGFVEEMYALVTDYQTGGHQQTDYLYGDDATINNGWQPMNRIDKGELGFWIRNDFTYLNKTDRIRTNDPNDARTLHRPGVYNGSLLGIRKANIAIENIDLLVNATEDEKNVILGQAYFFRAFFHLEIMKFWGRYPYVNKVLVEDYNLPRPDSYRETALAIHEDFKKAAELLPVKWDDETYGQKTFGENKGRVTKGAAYGYMGKNLLFAASPLMKGSTNTYDYDSDLAAMAVDAFAELLKLADQGTYALSTFENYEEVFWDVPAKVWPGGTEFIFNSTGFNYSLTREVIRLQMDSKVAGGGSKVLSPTHNFIHYNFGMANGLSVQDDMSGNYGAPTFDPAKPFENRDPRFYKWITVNGDVLATKSSAGQHKIAQLYEGGLHRNSSTGSETGYFFKKYYPTLHSKWNRLDNKYTPWRIRMRLTDIYLMYAEALLAATNSAVSQPASYNLSAEQAINMLRDRAGIPQVHPSKVSDPNEFMDELRRERSVELSFEAHRWVDIRRWVVAHLDRYKTKTGVNFPEKDPNTGTYSYFEEFVLVNRVCDYPKHYWLPFEASQTQIYDGFPQNPGW</sequence>
<dbReference type="Pfam" id="PF14322">
    <property type="entry name" value="SusD-like_3"/>
    <property type="match status" value="1"/>
</dbReference>
<keyword evidence="9" id="KW-1185">Reference proteome</keyword>
<gene>
    <name evidence="8" type="ORF">SAMN06265371_10834</name>
</gene>
<dbReference type="InterPro" id="IPR012944">
    <property type="entry name" value="SusD_RagB_dom"/>
</dbReference>
<feature type="domain" description="RagB/SusD" evidence="6">
    <location>
        <begin position="321"/>
        <end position="611"/>
    </location>
</feature>
<accession>A0A238Y742</accession>
<comment type="subcellular location">
    <subcellularLocation>
        <location evidence="1">Cell outer membrane</location>
    </subcellularLocation>
</comment>
<dbReference type="GO" id="GO:0009279">
    <property type="term" value="C:cell outer membrane"/>
    <property type="evidence" value="ECO:0007669"/>
    <property type="project" value="UniProtKB-SubCell"/>
</dbReference>
<dbReference type="SUPFAM" id="SSF48452">
    <property type="entry name" value="TPR-like"/>
    <property type="match status" value="1"/>
</dbReference>
<name>A0A238Y742_9FLAO</name>
<evidence type="ECO:0000256" key="2">
    <source>
        <dbReference type="ARBA" id="ARBA00006275"/>
    </source>
</evidence>
<evidence type="ECO:0000259" key="6">
    <source>
        <dbReference type="Pfam" id="PF07980"/>
    </source>
</evidence>
<dbReference type="Pfam" id="PF07980">
    <property type="entry name" value="SusD_RagB"/>
    <property type="match status" value="1"/>
</dbReference>
<dbReference type="Gene3D" id="1.25.40.390">
    <property type="match status" value="1"/>
</dbReference>
<dbReference type="InterPro" id="IPR011990">
    <property type="entry name" value="TPR-like_helical_dom_sf"/>
</dbReference>
<dbReference type="RefSeq" id="WP_089382249.1">
    <property type="nucleotide sequence ID" value="NZ_FZNT01000008.1"/>
</dbReference>
<organism evidence="8 9">
    <name type="scientific">Lutibacter agarilyticus</name>
    <dbReference type="NCBI Taxonomy" id="1109740"/>
    <lineage>
        <taxon>Bacteria</taxon>
        <taxon>Pseudomonadati</taxon>
        <taxon>Bacteroidota</taxon>
        <taxon>Flavobacteriia</taxon>
        <taxon>Flavobacteriales</taxon>
        <taxon>Flavobacteriaceae</taxon>
        <taxon>Lutibacter</taxon>
    </lineage>
</organism>
<evidence type="ECO:0000256" key="3">
    <source>
        <dbReference type="ARBA" id="ARBA00022729"/>
    </source>
</evidence>
<comment type="similarity">
    <text evidence="2">Belongs to the SusD family.</text>
</comment>
<reference evidence="8 9" key="1">
    <citation type="submission" date="2017-06" db="EMBL/GenBank/DDBJ databases">
        <authorList>
            <person name="Kim H.J."/>
            <person name="Triplett B.A."/>
        </authorList>
    </citation>
    <scope>NUCLEOTIDE SEQUENCE [LARGE SCALE GENOMIC DNA]</scope>
    <source>
        <strain evidence="8 9">DSM 29150</strain>
    </source>
</reference>
<dbReference type="AlphaFoldDB" id="A0A238Y742"/>
<dbReference type="InterPro" id="IPR033985">
    <property type="entry name" value="SusD-like_N"/>
</dbReference>
<evidence type="ECO:0000313" key="9">
    <source>
        <dbReference type="Proteomes" id="UP000198384"/>
    </source>
</evidence>
<evidence type="ECO:0000259" key="7">
    <source>
        <dbReference type="Pfam" id="PF14322"/>
    </source>
</evidence>
<feature type="domain" description="SusD-like N-terminal" evidence="7">
    <location>
        <begin position="22"/>
        <end position="246"/>
    </location>
</feature>
<dbReference type="Proteomes" id="UP000198384">
    <property type="component" value="Unassembled WGS sequence"/>
</dbReference>
<evidence type="ECO:0000313" key="8">
    <source>
        <dbReference type="EMBL" id="SNR66149.1"/>
    </source>
</evidence>
<dbReference type="OrthoDB" id="5694214at2"/>